<name>A0A0K9NKU9_ZOSMR</name>
<protein>
    <recommendedName>
        <fullName evidence="2">DUF7950 domain-containing protein</fullName>
    </recommendedName>
</protein>
<evidence type="ECO:0000313" key="3">
    <source>
        <dbReference type="EMBL" id="KMZ57396.1"/>
    </source>
</evidence>
<gene>
    <name evidence="3" type="ORF">ZOSMA_86G00310</name>
</gene>
<feature type="domain" description="DUF7950" evidence="2">
    <location>
        <begin position="201"/>
        <end position="353"/>
    </location>
</feature>
<dbReference type="PANTHER" id="PTHR33595:SF3">
    <property type="entry name" value="PAS DOMAIN-CONTAINING PROTEIN"/>
    <property type="match status" value="1"/>
</dbReference>
<organism evidence="3 4">
    <name type="scientific">Zostera marina</name>
    <name type="common">Eelgrass</name>
    <dbReference type="NCBI Taxonomy" id="29655"/>
    <lineage>
        <taxon>Eukaryota</taxon>
        <taxon>Viridiplantae</taxon>
        <taxon>Streptophyta</taxon>
        <taxon>Embryophyta</taxon>
        <taxon>Tracheophyta</taxon>
        <taxon>Spermatophyta</taxon>
        <taxon>Magnoliopsida</taxon>
        <taxon>Liliopsida</taxon>
        <taxon>Zosteraceae</taxon>
        <taxon>Zostera</taxon>
    </lineage>
</organism>
<feature type="compositionally biased region" description="Basic and acidic residues" evidence="1">
    <location>
        <begin position="156"/>
        <end position="166"/>
    </location>
</feature>
<evidence type="ECO:0000313" key="4">
    <source>
        <dbReference type="Proteomes" id="UP000036987"/>
    </source>
</evidence>
<dbReference type="InterPro" id="IPR057710">
    <property type="entry name" value="DUF7950"/>
</dbReference>
<proteinExistence type="predicted"/>
<evidence type="ECO:0000259" key="2">
    <source>
        <dbReference type="Pfam" id="PF25821"/>
    </source>
</evidence>
<evidence type="ECO:0000256" key="1">
    <source>
        <dbReference type="SAM" id="MobiDB-lite"/>
    </source>
</evidence>
<dbReference type="PANTHER" id="PTHR33595">
    <property type="entry name" value="VON WILLEBRAND FACTOR A DOMAIN PROTEIN"/>
    <property type="match status" value="1"/>
</dbReference>
<comment type="caution">
    <text evidence="3">The sequence shown here is derived from an EMBL/GenBank/DDBJ whole genome shotgun (WGS) entry which is preliminary data.</text>
</comment>
<dbReference type="EMBL" id="LFYR01002072">
    <property type="protein sequence ID" value="KMZ57396.1"/>
    <property type="molecule type" value="Genomic_DNA"/>
</dbReference>
<feature type="region of interest" description="Disordered" evidence="1">
    <location>
        <begin position="18"/>
        <end position="73"/>
    </location>
</feature>
<dbReference type="AlphaFoldDB" id="A0A0K9NKU9"/>
<keyword evidence="4" id="KW-1185">Reference proteome</keyword>
<sequence>MHAVDVARTHEILARYRPIAPKPAANDGQLPSGEKMNAGRSGTSTTNTTTTPASRPTRTRKRGRGSCASSFAAQKRTCRSTYVPVLPSPNLHQHQHGLPPPSLFRFSPKTCTNPPVKVASGTGGADQEEFLTLSLFPYSSYQQHHHHQKQNQQQQRRSDQQEDAESKTTTTTPPMEKDLLGRLQNYSSKTVIIPLPVRPVGSSVVIGSIKEEEMVDNDLSSTTKTPTEVEDDAELDELPVVVSDSHNRVRLANSAYRELVGQPECSWLETMMIVNDSSRRTTTTRRKRISGEVVLEVSDDGGSFPVPVSCNRFSCKVKIEWTTCNGQKKLVSCCCDVTRLFCPSKDYVFSWRFRTVESN</sequence>
<accession>A0A0K9NKU9</accession>
<feature type="region of interest" description="Disordered" evidence="1">
    <location>
        <begin position="141"/>
        <end position="179"/>
    </location>
</feature>
<dbReference type="Proteomes" id="UP000036987">
    <property type="component" value="Unassembled WGS sequence"/>
</dbReference>
<feature type="compositionally biased region" description="Low complexity" evidence="1">
    <location>
        <begin position="38"/>
        <end position="56"/>
    </location>
</feature>
<dbReference type="OMA" id="RIEWGSE"/>
<reference evidence="4" key="1">
    <citation type="journal article" date="2016" name="Nature">
        <title>The genome of the seagrass Zostera marina reveals angiosperm adaptation to the sea.</title>
        <authorList>
            <person name="Olsen J.L."/>
            <person name="Rouze P."/>
            <person name="Verhelst B."/>
            <person name="Lin Y.-C."/>
            <person name="Bayer T."/>
            <person name="Collen J."/>
            <person name="Dattolo E."/>
            <person name="De Paoli E."/>
            <person name="Dittami S."/>
            <person name="Maumus F."/>
            <person name="Michel G."/>
            <person name="Kersting A."/>
            <person name="Lauritano C."/>
            <person name="Lohaus R."/>
            <person name="Toepel M."/>
            <person name="Tonon T."/>
            <person name="Vanneste K."/>
            <person name="Amirebrahimi M."/>
            <person name="Brakel J."/>
            <person name="Bostroem C."/>
            <person name="Chovatia M."/>
            <person name="Grimwood J."/>
            <person name="Jenkins J.W."/>
            <person name="Jueterbock A."/>
            <person name="Mraz A."/>
            <person name="Stam W.T."/>
            <person name="Tice H."/>
            <person name="Bornberg-Bauer E."/>
            <person name="Green P.J."/>
            <person name="Pearson G.A."/>
            <person name="Procaccini G."/>
            <person name="Duarte C.M."/>
            <person name="Schmutz J."/>
            <person name="Reusch T.B.H."/>
            <person name="Van de Peer Y."/>
        </authorList>
    </citation>
    <scope>NUCLEOTIDE SEQUENCE [LARGE SCALE GENOMIC DNA]</scope>
    <source>
        <strain evidence="4">cv. Finnish</strain>
    </source>
</reference>
<dbReference type="OrthoDB" id="1922150at2759"/>
<dbReference type="Pfam" id="PF25821">
    <property type="entry name" value="DUF7950"/>
    <property type="match status" value="1"/>
</dbReference>
<dbReference type="STRING" id="29655.A0A0K9NKU9"/>